<proteinExistence type="predicted"/>
<gene>
    <name evidence="1" type="ORF">KACHI17_02720</name>
</gene>
<sequence>MLILSYVASFSQQKEKKTVNVSTNKHMRQFLDSRSKQKRTILLEPLTEKEYPQQTILLDTLRRGLLRKENQVIITNSIPVWSPDKNYVFNMPGSFAYDKSQTRIHTPRHVTVIDLKKATTPENTSPAKEK</sequence>
<protein>
    <submittedName>
        <fullName evidence="1">Uncharacterized protein</fullName>
    </submittedName>
</protein>
<name>A0AAT9GFJ8_9BACT</name>
<dbReference type="EMBL" id="AP029612">
    <property type="protein sequence ID" value="BFG69391.1"/>
    <property type="molecule type" value="Genomic_DNA"/>
</dbReference>
<evidence type="ECO:0000313" key="1">
    <source>
        <dbReference type="EMBL" id="BFG69391.1"/>
    </source>
</evidence>
<dbReference type="AlphaFoldDB" id="A0AAT9GFJ8"/>
<reference evidence="1" key="1">
    <citation type="submission" date="2024-02" db="EMBL/GenBank/DDBJ databases">
        <title>Sediminibacterium planktonica sp. nov. and Sediminibacterium longus sp. nov., isolated from surface lake and river water.</title>
        <authorList>
            <person name="Watanabe K."/>
            <person name="Takemine S."/>
            <person name="Ishii Y."/>
            <person name="Ogata Y."/>
            <person name="Shindo C."/>
            <person name="Suda W."/>
        </authorList>
    </citation>
    <scope>NUCLEOTIDE SEQUENCE</scope>
    <source>
        <strain evidence="1">KACHI17</strain>
    </source>
</reference>
<organism evidence="1">
    <name type="scientific">Sediminibacterium sp. KACHI17</name>
    <dbReference type="NCBI Taxonomy" id="1751071"/>
    <lineage>
        <taxon>Bacteria</taxon>
        <taxon>Pseudomonadati</taxon>
        <taxon>Bacteroidota</taxon>
        <taxon>Chitinophagia</taxon>
        <taxon>Chitinophagales</taxon>
        <taxon>Chitinophagaceae</taxon>
        <taxon>Sediminibacterium</taxon>
    </lineage>
</organism>
<accession>A0AAT9GFJ8</accession>